<accession>A0A8H4U9K5</accession>
<dbReference type="Proteomes" id="UP000622797">
    <property type="component" value="Unassembled WGS sequence"/>
</dbReference>
<proteinExistence type="predicted"/>
<dbReference type="AlphaFoldDB" id="A0A8H4U9K5"/>
<dbReference type="InterPro" id="IPR011008">
    <property type="entry name" value="Dimeric_a/b-barrel"/>
</dbReference>
<feature type="domain" description="YCII-related" evidence="1">
    <location>
        <begin position="3"/>
        <end position="113"/>
    </location>
</feature>
<reference evidence="2" key="1">
    <citation type="journal article" date="2020" name="BMC Genomics">
        <title>Correction to: Identification and distribution of gene clusters required for synthesis of sphingolipid metabolism inhibitors in diverse species of the filamentous fungus Fusarium.</title>
        <authorList>
            <person name="Kim H.S."/>
            <person name="Lohmar J.M."/>
            <person name="Busman M."/>
            <person name="Brown D.W."/>
            <person name="Naumann T.A."/>
            <person name="Divon H.H."/>
            <person name="Lysoe E."/>
            <person name="Uhlig S."/>
            <person name="Proctor R.H."/>
        </authorList>
    </citation>
    <scope>NUCLEOTIDE SEQUENCE</scope>
    <source>
        <strain evidence="2">NRRL 20472</strain>
    </source>
</reference>
<dbReference type="SUPFAM" id="SSF54909">
    <property type="entry name" value="Dimeric alpha+beta barrel"/>
    <property type="match status" value="1"/>
</dbReference>
<organism evidence="2 3">
    <name type="scientific">Fusarium sarcochroum</name>
    <dbReference type="NCBI Taxonomy" id="1208366"/>
    <lineage>
        <taxon>Eukaryota</taxon>
        <taxon>Fungi</taxon>
        <taxon>Dikarya</taxon>
        <taxon>Ascomycota</taxon>
        <taxon>Pezizomycotina</taxon>
        <taxon>Sordariomycetes</taxon>
        <taxon>Hypocreomycetidae</taxon>
        <taxon>Hypocreales</taxon>
        <taxon>Nectriaceae</taxon>
        <taxon>Fusarium</taxon>
        <taxon>Fusarium lateritium species complex</taxon>
    </lineage>
</organism>
<evidence type="ECO:0000313" key="2">
    <source>
        <dbReference type="EMBL" id="KAF4972315.1"/>
    </source>
</evidence>
<dbReference type="EMBL" id="JABEXW010000061">
    <property type="protein sequence ID" value="KAF4972315.1"/>
    <property type="molecule type" value="Genomic_DNA"/>
</dbReference>
<dbReference type="PANTHER" id="PTHR35174">
    <property type="entry name" value="BLL7171 PROTEIN-RELATED"/>
    <property type="match status" value="1"/>
</dbReference>
<gene>
    <name evidence="2" type="ORF">FSARC_1094</name>
</gene>
<comment type="caution">
    <text evidence="2">The sequence shown here is derived from an EMBL/GenBank/DDBJ whole genome shotgun (WGS) entry which is preliminary data.</text>
</comment>
<dbReference type="OrthoDB" id="3933054at2759"/>
<evidence type="ECO:0000259" key="1">
    <source>
        <dbReference type="Pfam" id="PF03795"/>
    </source>
</evidence>
<protein>
    <recommendedName>
        <fullName evidence="1">YCII-related domain-containing protein</fullName>
    </recommendedName>
</protein>
<reference evidence="2" key="2">
    <citation type="submission" date="2020-05" db="EMBL/GenBank/DDBJ databases">
        <authorList>
            <person name="Kim H.-S."/>
            <person name="Proctor R.H."/>
            <person name="Brown D.W."/>
        </authorList>
    </citation>
    <scope>NUCLEOTIDE SEQUENCE</scope>
    <source>
        <strain evidence="2">NRRL 20472</strain>
    </source>
</reference>
<name>A0A8H4U9K5_9HYPO</name>
<sequence length="145" mass="16255">MPRYMLLIKASAEAEDPNAAKPETIEEMTTFSEQLHAAGVLLAVDGLSPTSDGYRVTYSKDGPAQVIKGPFDVEKEDHVCGWWILKTKDGEEAVSWAKKIPFKEGEVVVRRIAGFEDFGDAVTEDVREREKKLTEGIEKRNQEQK</sequence>
<dbReference type="Pfam" id="PF03795">
    <property type="entry name" value="YCII"/>
    <property type="match status" value="1"/>
</dbReference>
<evidence type="ECO:0000313" key="3">
    <source>
        <dbReference type="Proteomes" id="UP000622797"/>
    </source>
</evidence>
<keyword evidence="3" id="KW-1185">Reference proteome</keyword>
<dbReference type="InterPro" id="IPR005545">
    <property type="entry name" value="YCII"/>
</dbReference>
<dbReference type="Gene3D" id="3.30.70.1060">
    <property type="entry name" value="Dimeric alpha+beta barrel"/>
    <property type="match status" value="1"/>
</dbReference>